<protein>
    <submittedName>
        <fullName evidence="2">Uncharacterized protein</fullName>
    </submittedName>
</protein>
<dbReference type="EMBL" id="AWUE01012051">
    <property type="protein sequence ID" value="OMP10053.1"/>
    <property type="molecule type" value="Genomic_DNA"/>
</dbReference>
<gene>
    <name evidence="2" type="ORF">COLO4_04871</name>
</gene>
<evidence type="ECO:0000313" key="2">
    <source>
        <dbReference type="EMBL" id="OMP10053.1"/>
    </source>
</evidence>
<evidence type="ECO:0000313" key="3">
    <source>
        <dbReference type="Proteomes" id="UP000187203"/>
    </source>
</evidence>
<keyword evidence="1" id="KW-0812">Transmembrane</keyword>
<keyword evidence="3" id="KW-1185">Reference proteome</keyword>
<keyword evidence="1" id="KW-0472">Membrane</keyword>
<name>A0A1R3KSH6_9ROSI</name>
<sequence>MALAAAPLTLQFQFHGNHSLSLCCRNTSVQQVELKTSSKCKFPRNRINLIVVSCQNNEPSSDKSTSKSQKEKTQLFAQVLDGVEKLGRGLKENMRPKQKEKGGDWKDLMLMSLSFAVYVYMSQQIVCAYFAWMSMSMPTHSW</sequence>
<accession>A0A1R3KSH6</accession>
<reference evidence="3" key="1">
    <citation type="submission" date="2013-09" db="EMBL/GenBank/DDBJ databases">
        <title>Corchorus olitorius genome sequencing.</title>
        <authorList>
            <person name="Alam M."/>
            <person name="Haque M.S."/>
            <person name="Islam M.S."/>
            <person name="Emdad E.M."/>
            <person name="Islam M.M."/>
            <person name="Ahmed B."/>
            <person name="Halim A."/>
            <person name="Hossen Q.M.M."/>
            <person name="Hossain M.Z."/>
            <person name="Ahmed R."/>
            <person name="Khan M.M."/>
            <person name="Islam R."/>
            <person name="Rashid M.M."/>
            <person name="Khan S.A."/>
            <person name="Rahman M.S."/>
            <person name="Alam M."/>
            <person name="Yahiya A.S."/>
            <person name="Khan M.S."/>
            <person name="Azam M.S."/>
            <person name="Haque T."/>
            <person name="Lashkar M.Z.H."/>
            <person name="Akhand A.I."/>
            <person name="Morshed G."/>
            <person name="Roy S."/>
            <person name="Uddin K.S."/>
            <person name="Rabeya T."/>
            <person name="Hossain A.S."/>
            <person name="Chowdhury A."/>
            <person name="Snigdha A.R."/>
            <person name="Mortoza M.S."/>
            <person name="Matin S.A."/>
            <person name="Hoque S.M.E."/>
            <person name="Islam M.K."/>
            <person name="Roy D.K."/>
            <person name="Haider R."/>
            <person name="Moosa M.M."/>
            <person name="Elias S.M."/>
            <person name="Hasan A.M."/>
            <person name="Jahan S."/>
            <person name="Shafiuddin M."/>
            <person name="Mahmood N."/>
            <person name="Shommy N.S."/>
        </authorList>
    </citation>
    <scope>NUCLEOTIDE SEQUENCE [LARGE SCALE GENOMIC DNA]</scope>
    <source>
        <strain evidence="3">cv. O-4</strain>
    </source>
</reference>
<dbReference type="Proteomes" id="UP000187203">
    <property type="component" value="Unassembled WGS sequence"/>
</dbReference>
<proteinExistence type="predicted"/>
<comment type="caution">
    <text evidence="2">The sequence shown here is derived from an EMBL/GenBank/DDBJ whole genome shotgun (WGS) entry which is preliminary data.</text>
</comment>
<dbReference type="OrthoDB" id="1938779at2759"/>
<feature type="transmembrane region" description="Helical" evidence="1">
    <location>
        <begin position="108"/>
        <end position="132"/>
    </location>
</feature>
<evidence type="ECO:0000256" key="1">
    <source>
        <dbReference type="SAM" id="Phobius"/>
    </source>
</evidence>
<organism evidence="2 3">
    <name type="scientific">Corchorus olitorius</name>
    <dbReference type="NCBI Taxonomy" id="93759"/>
    <lineage>
        <taxon>Eukaryota</taxon>
        <taxon>Viridiplantae</taxon>
        <taxon>Streptophyta</taxon>
        <taxon>Embryophyta</taxon>
        <taxon>Tracheophyta</taxon>
        <taxon>Spermatophyta</taxon>
        <taxon>Magnoliopsida</taxon>
        <taxon>eudicotyledons</taxon>
        <taxon>Gunneridae</taxon>
        <taxon>Pentapetalae</taxon>
        <taxon>rosids</taxon>
        <taxon>malvids</taxon>
        <taxon>Malvales</taxon>
        <taxon>Malvaceae</taxon>
        <taxon>Grewioideae</taxon>
        <taxon>Apeibeae</taxon>
        <taxon>Corchorus</taxon>
    </lineage>
</organism>
<keyword evidence="1" id="KW-1133">Transmembrane helix</keyword>
<dbReference type="AlphaFoldDB" id="A0A1R3KSH6"/>